<protein>
    <submittedName>
        <fullName evidence="2">Uncharacterized protein (DUF4415 family)</fullName>
    </submittedName>
</protein>
<organism evidence="2 3">
    <name type="scientific">Rhizobium azibense</name>
    <dbReference type="NCBI Taxonomy" id="1136135"/>
    <lineage>
        <taxon>Bacteria</taxon>
        <taxon>Pseudomonadati</taxon>
        <taxon>Pseudomonadota</taxon>
        <taxon>Alphaproteobacteria</taxon>
        <taxon>Hyphomicrobiales</taxon>
        <taxon>Rhizobiaceae</taxon>
        <taxon>Rhizobium/Agrobacterium group</taxon>
        <taxon>Rhizobium</taxon>
    </lineage>
</organism>
<evidence type="ECO:0000256" key="1">
    <source>
        <dbReference type="SAM" id="MobiDB-lite"/>
    </source>
</evidence>
<accession>A0A4R3RKF7</accession>
<dbReference type="Proteomes" id="UP000295507">
    <property type="component" value="Unassembled WGS sequence"/>
</dbReference>
<feature type="compositionally biased region" description="Basic and acidic residues" evidence="1">
    <location>
        <begin position="23"/>
        <end position="48"/>
    </location>
</feature>
<dbReference type="InterPro" id="IPR025528">
    <property type="entry name" value="BrnA_antitoxin"/>
</dbReference>
<dbReference type="RefSeq" id="WP_132552873.1">
    <property type="nucleotide sequence ID" value="NZ_SMBK01000013.1"/>
</dbReference>
<feature type="region of interest" description="Disordered" evidence="1">
    <location>
        <begin position="23"/>
        <end position="71"/>
    </location>
</feature>
<dbReference type="Pfam" id="PF14384">
    <property type="entry name" value="BrnA_antitoxin"/>
    <property type="match status" value="1"/>
</dbReference>
<dbReference type="EMBL" id="SMBK01000013">
    <property type="protein sequence ID" value="TCU34112.1"/>
    <property type="molecule type" value="Genomic_DNA"/>
</dbReference>
<sequence>MGIAQQLGRSGGLKSAHEIAEELKSARSTRAVETKLEKPKRAGKRLIDPAKGSRQKVQEAAQAPKQRPKRAISIRLDQEVIDHFKSGGEGWQSRINAALRKSASLSD</sequence>
<comment type="caution">
    <text evidence="2">The sequence shown here is derived from an EMBL/GenBank/DDBJ whole genome shotgun (WGS) entry which is preliminary data.</text>
</comment>
<evidence type="ECO:0000313" key="2">
    <source>
        <dbReference type="EMBL" id="TCU34112.1"/>
    </source>
</evidence>
<reference evidence="2 3" key="1">
    <citation type="submission" date="2019-03" db="EMBL/GenBank/DDBJ databases">
        <title>Genomic Encyclopedia of Type Strains, Phase IV (KMG-V): Genome sequencing to study the core and pangenomes of soil and plant-associated prokaryotes.</title>
        <authorList>
            <person name="Whitman W."/>
        </authorList>
    </citation>
    <scope>NUCLEOTIDE SEQUENCE [LARGE SCALE GENOMIC DNA]</scope>
    <source>
        <strain evidence="2 3">IE4868</strain>
    </source>
</reference>
<name>A0A4R3RKF7_9HYPH</name>
<proteinExistence type="predicted"/>
<gene>
    <name evidence="2" type="ORF">EV129_11395</name>
</gene>
<evidence type="ECO:0000313" key="3">
    <source>
        <dbReference type="Proteomes" id="UP000295507"/>
    </source>
</evidence>
<dbReference type="AlphaFoldDB" id="A0A4R3RKF7"/>